<keyword evidence="3" id="KW-0804">Transcription</keyword>
<dbReference type="KEGG" id="nbe:Back2_26310"/>
<proteinExistence type="predicted"/>
<dbReference type="PANTHER" id="PTHR38445">
    <property type="entry name" value="HTH-TYPE TRANSCRIPTIONAL REPRESSOR YTRA"/>
    <property type="match status" value="1"/>
</dbReference>
<protein>
    <submittedName>
        <fullName evidence="5">GntR family transcriptional regulator</fullName>
    </submittedName>
</protein>
<evidence type="ECO:0000256" key="2">
    <source>
        <dbReference type="ARBA" id="ARBA00023125"/>
    </source>
</evidence>
<organism evidence="5 6">
    <name type="scientific">Nocardioides baekrokdamisoli</name>
    <dbReference type="NCBI Taxonomy" id="1804624"/>
    <lineage>
        <taxon>Bacteria</taxon>
        <taxon>Bacillati</taxon>
        <taxon>Actinomycetota</taxon>
        <taxon>Actinomycetes</taxon>
        <taxon>Propionibacteriales</taxon>
        <taxon>Nocardioidaceae</taxon>
        <taxon>Nocardioides</taxon>
    </lineage>
</organism>
<dbReference type="EMBL" id="AP019307">
    <property type="protein sequence ID" value="BBH18344.1"/>
    <property type="molecule type" value="Genomic_DNA"/>
</dbReference>
<dbReference type="PANTHER" id="PTHR38445:SF9">
    <property type="entry name" value="HTH-TYPE TRANSCRIPTIONAL REPRESSOR YTRA"/>
    <property type="match status" value="1"/>
</dbReference>
<reference evidence="5 6" key="1">
    <citation type="submission" date="2018-11" db="EMBL/GenBank/DDBJ databases">
        <title>Complete genome sequence of Nocardioides baekrokdamisoli strain KCTC 39748.</title>
        <authorList>
            <person name="Kang S.W."/>
            <person name="Lee K.C."/>
            <person name="Kim K.K."/>
            <person name="Kim J.S."/>
            <person name="Kim D.S."/>
            <person name="Ko S.H."/>
            <person name="Yang S.H."/>
            <person name="Shin Y.K."/>
            <person name="Lee J.S."/>
        </authorList>
    </citation>
    <scope>NUCLEOTIDE SEQUENCE [LARGE SCALE GENOMIC DNA]</scope>
    <source>
        <strain evidence="5 6">KCTC 39748</strain>
    </source>
</reference>
<dbReference type="InterPro" id="IPR036390">
    <property type="entry name" value="WH_DNA-bd_sf"/>
</dbReference>
<feature type="domain" description="HTH gntR-type" evidence="4">
    <location>
        <begin position="11"/>
        <end position="79"/>
    </location>
</feature>
<evidence type="ECO:0000313" key="6">
    <source>
        <dbReference type="Proteomes" id="UP000271573"/>
    </source>
</evidence>
<dbReference type="CDD" id="cd07377">
    <property type="entry name" value="WHTH_GntR"/>
    <property type="match status" value="1"/>
</dbReference>
<evidence type="ECO:0000313" key="5">
    <source>
        <dbReference type="EMBL" id="BBH18344.1"/>
    </source>
</evidence>
<keyword evidence="2" id="KW-0238">DNA-binding</keyword>
<keyword evidence="1" id="KW-0805">Transcription regulation</keyword>
<dbReference type="Pfam" id="PF00392">
    <property type="entry name" value="GntR"/>
    <property type="match status" value="1"/>
</dbReference>
<dbReference type="Gene3D" id="1.10.10.10">
    <property type="entry name" value="Winged helix-like DNA-binding domain superfamily/Winged helix DNA-binding domain"/>
    <property type="match status" value="1"/>
</dbReference>
<dbReference type="InterPro" id="IPR036388">
    <property type="entry name" value="WH-like_DNA-bd_sf"/>
</dbReference>
<dbReference type="SUPFAM" id="SSF46785">
    <property type="entry name" value="Winged helix' DNA-binding domain"/>
    <property type="match status" value="1"/>
</dbReference>
<gene>
    <name evidence="5" type="ORF">Back2_26310</name>
</gene>
<evidence type="ECO:0000256" key="1">
    <source>
        <dbReference type="ARBA" id="ARBA00023015"/>
    </source>
</evidence>
<dbReference type="GO" id="GO:0003677">
    <property type="term" value="F:DNA binding"/>
    <property type="evidence" value="ECO:0007669"/>
    <property type="project" value="UniProtKB-KW"/>
</dbReference>
<dbReference type="Proteomes" id="UP000271573">
    <property type="component" value="Chromosome"/>
</dbReference>
<name>A0A3G9J4J3_9ACTN</name>
<dbReference type="PROSITE" id="PS50949">
    <property type="entry name" value="HTH_GNTR"/>
    <property type="match status" value="1"/>
</dbReference>
<keyword evidence="6" id="KW-1185">Reference proteome</keyword>
<dbReference type="OrthoDB" id="4307011at2"/>
<evidence type="ECO:0000259" key="4">
    <source>
        <dbReference type="PROSITE" id="PS50949"/>
    </source>
</evidence>
<dbReference type="InterPro" id="IPR000524">
    <property type="entry name" value="Tscrpt_reg_HTH_GntR"/>
</dbReference>
<evidence type="ECO:0000256" key="3">
    <source>
        <dbReference type="ARBA" id="ARBA00023163"/>
    </source>
</evidence>
<dbReference type="SMART" id="SM00345">
    <property type="entry name" value="HTH_GNTR"/>
    <property type="match status" value="1"/>
</dbReference>
<accession>A0A3G9J4J3</accession>
<dbReference type="RefSeq" id="WP_125569659.1">
    <property type="nucleotide sequence ID" value="NZ_AP019307.1"/>
</dbReference>
<dbReference type="GO" id="GO:0003700">
    <property type="term" value="F:DNA-binding transcription factor activity"/>
    <property type="evidence" value="ECO:0007669"/>
    <property type="project" value="InterPro"/>
</dbReference>
<sequence length="120" mass="12776">MRFVIDPASSVPAYEQIVRQVVDGAANGTLQAGEKLPTVRALAAELGLAVNTVAKAYRELEMRGAIETRGRAGTFVTGETRDRDAAVAAHEYVRKARALGLSETEMLAQVRHALGITSAP</sequence>
<dbReference type="AlphaFoldDB" id="A0A3G9J4J3"/>